<dbReference type="CDD" id="cd11061">
    <property type="entry name" value="CYP67-like"/>
    <property type="match status" value="1"/>
</dbReference>
<dbReference type="SUPFAM" id="SSF48264">
    <property type="entry name" value="Cytochrome P450"/>
    <property type="match status" value="1"/>
</dbReference>
<proteinExistence type="inferred from homology"/>
<gene>
    <name evidence="11" type="ORF">ASPWEDRAFT_178219</name>
</gene>
<dbReference type="AlphaFoldDB" id="A0A1L9RZL7"/>
<dbReference type="GO" id="GO:0005506">
    <property type="term" value="F:iron ion binding"/>
    <property type="evidence" value="ECO:0007669"/>
    <property type="project" value="InterPro"/>
</dbReference>
<keyword evidence="7 9" id="KW-0503">Monooxygenase</keyword>
<feature type="binding site" description="axial binding residue" evidence="8">
    <location>
        <position position="444"/>
    </location>
    <ligand>
        <name>heme</name>
        <dbReference type="ChEBI" id="CHEBI:30413"/>
    </ligand>
    <ligandPart>
        <name>Fe</name>
        <dbReference type="ChEBI" id="CHEBI:18248"/>
    </ligandPart>
</feature>
<dbReference type="Proteomes" id="UP000184383">
    <property type="component" value="Unassembled WGS sequence"/>
</dbReference>
<organism evidence="11 12">
    <name type="scientific">Aspergillus wentii DTO 134E9</name>
    <dbReference type="NCBI Taxonomy" id="1073089"/>
    <lineage>
        <taxon>Eukaryota</taxon>
        <taxon>Fungi</taxon>
        <taxon>Dikarya</taxon>
        <taxon>Ascomycota</taxon>
        <taxon>Pezizomycotina</taxon>
        <taxon>Eurotiomycetes</taxon>
        <taxon>Eurotiomycetidae</taxon>
        <taxon>Eurotiales</taxon>
        <taxon>Aspergillaceae</taxon>
        <taxon>Aspergillus</taxon>
        <taxon>Aspergillus subgen. Cremei</taxon>
    </lineage>
</organism>
<dbReference type="GO" id="GO:0020037">
    <property type="term" value="F:heme binding"/>
    <property type="evidence" value="ECO:0007669"/>
    <property type="project" value="InterPro"/>
</dbReference>
<dbReference type="InterPro" id="IPR036396">
    <property type="entry name" value="Cyt_P450_sf"/>
</dbReference>
<evidence type="ECO:0000256" key="4">
    <source>
        <dbReference type="ARBA" id="ARBA00022723"/>
    </source>
</evidence>
<dbReference type="PANTHER" id="PTHR24305:SF237">
    <property type="entry name" value="CYTOCHROME P450 MONOOXYGENASE ATNE-RELATED"/>
    <property type="match status" value="1"/>
</dbReference>
<dbReference type="OrthoDB" id="1470350at2759"/>
<dbReference type="GO" id="GO:0016705">
    <property type="term" value="F:oxidoreductase activity, acting on paired donors, with incorporation or reduction of molecular oxygen"/>
    <property type="evidence" value="ECO:0007669"/>
    <property type="project" value="InterPro"/>
</dbReference>
<dbReference type="EMBL" id="KV878209">
    <property type="protein sequence ID" value="OJJ40352.1"/>
    <property type="molecule type" value="Genomic_DNA"/>
</dbReference>
<dbReference type="InterPro" id="IPR050121">
    <property type="entry name" value="Cytochrome_P450_monoxygenase"/>
</dbReference>
<keyword evidence="10" id="KW-0812">Transmembrane</keyword>
<dbReference type="RefSeq" id="XP_040694028.1">
    <property type="nucleotide sequence ID" value="XM_040831753.1"/>
</dbReference>
<evidence type="ECO:0000256" key="3">
    <source>
        <dbReference type="ARBA" id="ARBA00022617"/>
    </source>
</evidence>
<accession>A0A1L9RZL7</accession>
<dbReference type="Pfam" id="PF00067">
    <property type="entry name" value="p450"/>
    <property type="match status" value="1"/>
</dbReference>
<dbReference type="VEuPathDB" id="FungiDB:ASPWEDRAFT_178219"/>
<evidence type="ECO:0000256" key="6">
    <source>
        <dbReference type="ARBA" id="ARBA00023004"/>
    </source>
</evidence>
<dbReference type="InterPro" id="IPR022234">
    <property type="entry name" value="DUF3759"/>
</dbReference>
<evidence type="ECO:0000313" key="12">
    <source>
        <dbReference type="Proteomes" id="UP000184383"/>
    </source>
</evidence>
<name>A0A1L9RZL7_ASPWE</name>
<evidence type="ECO:0000256" key="7">
    <source>
        <dbReference type="ARBA" id="ARBA00023033"/>
    </source>
</evidence>
<feature type="transmembrane region" description="Helical" evidence="10">
    <location>
        <begin position="6"/>
        <end position="24"/>
    </location>
</feature>
<keyword evidence="4 8" id="KW-0479">Metal-binding</keyword>
<dbReference type="InterPro" id="IPR017972">
    <property type="entry name" value="Cyt_P450_CS"/>
</dbReference>
<evidence type="ECO:0000313" key="11">
    <source>
        <dbReference type="EMBL" id="OJJ40352.1"/>
    </source>
</evidence>
<evidence type="ECO:0000256" key="9">
    <source>
        <dbReference type="RuleBase" id="RU000461"/>
    </source>
</evidence>
<keyword evidence="3 8" id="KW-0349">Heme</keyword>
<dbReference type="PANTHER" id="PTHR24305">
    <property type="entry name" value="CYTOCHROME P450"/>
    <property type="match status" value="1"/>
</dbReference>
<comment type="cofactor">
    <cofactor evidence="1 8">
        <name>heme</name>
        <dbReference type="ChEBI" id="CHEBI:30413"/>
    </cofactor>
</comment>
<keyword evidence="10" id="KW-0472">Membrane</keyword>
<comment type="similarity">
    <text evidence="2 9">Belongs to the cytochrome P450 family.</text>
</comment>
<dbReference type="GeneID" id="63747601"/>
<dbReference type="GO" id="GO:0004497">
    <property type="term" value="F:monooxygenase activity"/>
    <property type="evidence" value="ECO:0007669"/>
    <property type="project" value="UniProtKB-KW"/>
</dbReference>
<sequence>MGLTLIPSLLLISLVVWIAGYIIYQIYFHPLSKYPGPFVSKLTSFNRAYHAWKGDIHLHLWVLHEKYGPIVRLSPNMLIFNTLESANDIYLKGANVGKGEEYNRLNRKATNIMTLVDDKEYHTRRRQLYPAFSDKALRGYEHRILGHVRQFCTLLYPRHLGQNEDKEKGEWGPAMKMSDWCSYLTFDIMADIIFGAKHDLLNDDTHRSIIGDIEESNVRTTVLMQIPWLYLGRMDRKLFPESIKSRIRYLKLVDKMVSNHVQGKMEQKEGTIFSLLSQGEQKLRDADLHSEATHLTIAGYDTTATALCAVVFYLSISPHAYNRLAAEIRSQFNHADEIRLGSRLSSCEYLRACVDEALRMSPSVATCLARVVRPGGQTIDGHFIPAGCGVGTGIYPLQHNAKYFPRPHDFLPERFLPDSDMFSPEQVRVTQAAYNAFSRGPRTCIGKPIAYAELMVTIASLILMYDFKTADGADGELGGGNLLGEAGRTNPREFQLFDRVSYDSEHAQAHEQLTQRPHEAKFSHELIGGAAAYEAMKAYEEHEARNGKVDEHAKAKEVVAGLIGAFVDREVETKGLDFIDRQKAKHHAQQEAERGMAQSGRW</sequence>
<keyword evidence="6 8" id="KW-0408">Iron</keyword>
<dbReference type="PRINTS" id="PR00385">
    <property type="entry name" value="P450"/>
</dbReference>
<evidence type="ECO:0008006" key="13">
    <source>
        <dbReference type="Google" id="ProtNLM"/>
    </source>
</evidence>
<dbReference type="STRING" id="1073089.A0A1L9RZL7"/>
<evidence type="ECO:0000256" key="2">
    <source>
        <dbReference type="ARBA" id="ARBA00010617"/>
    </source>
</evidence>
<dbReference type="InterPro" id="IPR001128">
    <property type="entry name" value="Cyt_P450"/>
</dbReference>
<evidence type="ECO:0000256" key="1">
    <source>
        <dbReference type="ARBA" id="ARBA00001971"/>
    </source>
</evidence>
<reference evidence="12" key="1">
    <citation type="journal article" date="2017" name="Genome Biol.">
        <title>Comparative genomics reveals high biological diversity and specific adaptations in the industrially and medically important fungal genus Aspergillus.</title>
        <authorList>
            <person name="de Vries R.P."/>
            <person name="Riley R."/>
            <person name="Wiebenga A."/>
            <person name="Aguilar-Osorio G."/>
            <person name="Amillis S."/>
            <person name="Uchima C.A."/>
            <person name="Anderluh G."/>
            <person name="Asadollahi M."/>
            <person name="Askin M."/>
            <person name="Barry K."/>
            <person name="Battaglia E."/>
            <person name="Bayram O."/>
            <person name="Benocci T."/>
            <person name="Braus-Stromeyer S.A."/>
            <person name="Caldana C."/>
            <person name="Canovas D."/>
            <person name="Cerqueira G.C."/>
            <person name="Chen F."/>
            <person name="Chen W."/>
            <person name="Choi C."/>
            <person name="Clum A."/>
            <person name="Dos Santos R.A."/>
            <person name="Damasio A.R."/>
            <person name="Diallinas G."/>
            <person name="Emri T."/>
            <person name="Fekete E."/>
            <person name="Flipphi M."/>
            <person name="Freyberg S."/>
            <person name="Gallo A."/>
            <person name="Gournas C."/>
            <person name="Habgood R."/>
            <person name="Hainaut M."/>
            <person name="Harispe M.L."/>
            <person name="Henrissat B."/>
            <person name="Hilden K.S."/>
            <person name="Hope R."/>
            <person name="Hossain A."/>
            <person name="Karabika E."/>
            <person name="Karaffa L."/>
            <person name="Karanyi Z."/>
            <person name="Krasevec N."/>
            <person name="Kuo A."/>
            <person name="Kusch H."/>
            <person name="LaButti K."/>
            <person name="Lagendijk E.L."/>
            <person name="Lapidus A."/>
            <person name="Levasseur A."/>
            <person name="Lindquist E."/>
            <person name="Lipzen A."/>
            <person name="Logrieco A.F."/>
            <person name="MacCabe A."/>
            <person name="Maekelae M.R."/>
            <person name="Malavazi I."/>
            <person name="Melin P."/>
            <person name="Meyer V."/>
            <person name="Mielnichuk N."/>
            <person name="Miskei M."/>
            <person name="Molnar A.P."/>
            <person name="Mule G."/>
            <person name="Ngan C.Y."/>
            <person name="Orejas M."/>
            <person name="Orosz E."/>
            <person name="Ouedraogo J.P."/>
            <person name="Overkamp K.M."/>
            <person name="Park H.-S."/>
            <person name="Perrone G."/>
            <person name="Piumi F."/>
            <person name="Punt P.J."/>
            <person name="Ram A.F."/>
            <person name="Ramon A."/>
            <person name="Rauscher S."/>
            <person name="Record E."/>
            <person name="Riano-Pachon D.M."/>
            <person name="Robert V."/>
            <person name="Roehrig J."/>
            <person name="Ruller R."/>
            <person name="Salamov A."/>
            <person name="Salih N.S."/>
            <person name="Samson R.A."/>
            <person name="Sandor E."/>
            <person name="Sanguinetti M."/>
            <person name="Schuetze T."/>
            <person name="Sepcic K."/>
            <person name="Shelest E."/>
            <person name="Sherlock G."/>
            <person name="Sophianopoulou V."/>
            <person name="Squina F.M."/>
            <person name="Sun H."/>
            <person name="Susca A."/>
            <person name="Todd R.B."/>
            <person name="Tsang A."/>
            <person name="Unkles S.E."/>
            <person name="van de Wiele N."/>
            <person name="van Rossen-Uffink D."/>
            <person name="Oliveira J.V."/>
            <person name="Vesth T.C."/>
            <person name="Visser J."/>
            <person name="Yu J.-H."/>
            <person name="Zhou M."/>
            <person name="Andersen M.R."/>
            <person name="Archer D.B."/>
            <person name="Baker S.E."/>
            <person name="Benoit I."/>
            <person name="Brakhage A.A."/>
            <person name="Braus G.H."/>
            <person name="Fischer R."/>
            <person name="Frisvad J.C."/>
            <person name="Goldman G.H."/>
            <person name="Houbraken J."/>
            <person name="Oakley B."/>
            <person name="Pocsi I."/>
            <person name="Scazzocchio C."/>
            <person name="Seiboth B."/>
            <person name="vanKuyk P.A."/>
            <person name="Wortman J."/>
            <person name="Dyer P.S."/>
            <person name="Grigoriev I.V."/>
        </authorList>
    </citation>
    <scope>NUCLEOTIDE SEQUENCE [LARGE SCALE GENOMIC DNA]</scope>
    <source>
        <strain evidence="12">DTO 134E9</strain>
    </source>
</reference>
<evidence type="ECO:0000256" key="8">
    <source>
        <dbReference type="PIRSR" id="PIRSR602401-1"/>
    </source>
</evidence>
<dbReference type="Gene3D" id="1.10.630.10">
    <property type="entry name" value="Cytochrome P450"/>
    <property type="match status" value="1"/>
</dbReference>
<dbReference type="Pfam" id="PF12585">
    <property type="entry name" value="DUF3759"/>
    <property type="match status" value="1"/>
</dbReference>
<dbReference type="PRINTS" id="PR00463">
    <property type="entry name" value="EP450I"/>
</dbReference>
<evidence type="ECO:0000256" key="5">
    <source>
        <dbReference type="ARBA" id="ARBA00023002"/>
    </source>
</evidence>
<protein>
    <recommendedName>
        <fullName evidence="13">Cytochrome P450</fullName>
    </recommendedName>
</protein>
<keyword evidence="10" id="KW-1133">Transmembrane helix</keyword>
<keyword evidence="12" id="KW-1185">Reference proteome</keyword>
<keyword evidence="5 9" id="KW-0560">Oxidoreductase</keyword>
<evidence type="ECO:0000256" key="10">
    <source>
        <dbReference type="SAM" id="Phobius"/>
    </source>
</evidence>
<dbReference type="InterPro" id="IPR002401">
    <property type="entry name" value="Cyt_P450_E_grp-I"/>
</dbReference>
<dbReference type="PROSITE" id="PS00086">
    <property type="entry name" value="CYTOCHROME_P450"/>
    <property type="match status" value="1"/>
</dbReference>